<gene>
    <name evidence="2" type="ORF">BGAL_0125g00050</name>
</gene>
<feature type="compositionally biased region" description="Basic and acidic residues" evidence="1">
    <location>
        <begin position="45"/>
        <end position="77"/>
    </location>
</feature>
<feature type="compositionally biased region" description="Basic residues" evidence="1">
    <location>
        <begin position="78"/>
        <end position="88"/>
    </location>
</feature>
<keyword evidence="3" id="KW-1185">Reference proteome</keyword>
<reference evidence="2 3" key="1">
    <citation type="submission" date="2017-12" db="EMBL/GenBank/DDBJ databases">
        <title>Comparative genomics of Botrytis spp.</title>
        <authorList>
            <person name="Valero-Jimenez C.A."/>
            <person name="Tapia P."/>
            <person name="Veloso J."/>
            <person name="Silva-Moreno E."/>
            <person name="Staats M."/>
            <person name="Valdes J.H."/>
            <person name="Van Kan J.A.L."/>
        </authorList>
    </citation>
    <scope>NUCLEOTIDE SEQUENCE [LARGE SCALE GENOMIC DNA]</scope>
    <source>
        <strain evidence="2 3">MUCL435</strain>
    </source>
</reference>
<comment type="caution">
    <text evidence="2">The sequence shown here is derived from an EMBL/GenBank/DDBJ whole genome shotgun (WGS) entry which is preliminary data.</text>
</comment>
<sequence>MREQLSLKLTIPQTVATSLQSLLTNNRLTNAMSHRQRREHHSSRRRESERREARDRWSHADPNHPVELREIRREQGHTPRRREVRPRRRREEEPSGCCIIM</sequence>
<proteinExistence type="predicted"/>
<organism evidence="2 3">
    <name type="scientific">Botrytis galanthina</name>
    <dbReference type="NCBI Taxonomy" id="278940"/>
    <lineage>
        <taxon>Eukaryota</taxon>
        <taxon>Fungi</taxon>
        <taxon>Dikarya</taxon>
        <taxon>Ascomycota</taxon>
        <taxon>Pezizomycotina</taxon>
        <taxon>Leotiomycetes</taxon>
        <taxon>Helotiales</taxon>
        <taxon>Sclerotiniaceae</taxon>
        <taxon>Botrytis</taxon>
    </lineage>
</organism>
<protein>
    <submittedName>
        <fullName evidence="2">Uncharacterized protein</fullName>
    </submittedName>
</protein>
<name>A0A4S8R9T3_9HELO</name>
<evidence type="ECO:0000313" key="3">
    <source>
        <dbReference type="Proteomes" id="UP000308671"/>
    </source>
</evidence>
<dbReference type="AlphaFoldDB" id="A0A4S8R9T3"/>
<dbReference type="EMBL" id="PQXL01000125">
    <property type="protein sequence ID" value="THV51049.1"/>
    <property type="molecule type" value="Genomic_DNA"/>
</dbReference>
<dbReference type="Proteomes" id="UP000308671">
    <property type="component" value="Unassembled WGS sequence"/>
</dbReference>
<accession>A0A4S8R9T3</accession>
<dbReference type="OrthoDB" id="10448491at2759"/>
<feature type="region of interest" description="Disordered" evidence="1">
    <location>
        <begin position="26"/>
        <end position="101"/>
    </location>
</feature>
<evidence type="ECO:0000256" key="1">
    <source>
        <dbReference type="SAM" id="MobiDB-lite"/>
    </source>
</evidence>
<feature type="compositionally biased region" description="Basic residues" evidence="1">
    <location>
        <begin position="34"/>
        <end position="44"/>
    </location>
</feature>
<evidence type="ECO:0000313" key="2">
    <source>
        <dbReference type="EMBL" id="THV51049.1"/>
    </source>
</evidence>